<evidence type="ECO:0000256" key="1">
    <source>
        <dbReference type="ARBA" id="ARBA00004167"/>
    </source>
</evidence>
<dbReference type="Proteomes" id="UP000239990">
    <property type="component" value="Unassembled WGS sequence"/>
</dbReference>
<evidence type="ECO:0000313" key="7">
    <source>
        <dbReference type="Proteomes" id="UP000239990"/>
    </source>
</evidence>
<gene>
    <name evidence="6" type="ORF">C4E15_06155</name>
</gene>
<dbReference type="Pfam" id="PF03743">
    <property type="entry name" value="TrbI"/>
    <property type="match status" value="1"/>
</dbReference>
<dbReference type="InterPro" id="IPR005498">
    <property type="entry name" value="T4SS_VirB10/TraB/TrbI"/>
</dbReference>
<reference evidence="6 7" key="1">
    <citation type="submission" date="2018-02" db="EMBL/GenBank/DDBJ databases">
        <title>Draft Genome of Achromobacter spanius stain 6.</title>
        <authorList>
            <person name="Gunasekera T.S."/>
            <person name="Radwan O."/>
            <person name="Ruiz O.N."/>
        </authorList>
    </citation>
    <scope>NUCLEOTIDE SEQUENCE [LARGE SCALE GENOMIC DNA]</scope>
    <source>
        <strain evidence="6 7">6</strain>
    </source>
</reference>
<comment type="caution">
    <text evidence="6">The sequence shown here is derived from an EMBL/GenBank/DDBJ whole genome shotgun (WGS) entry which is preliminary data.</text>
</comment>
<dbReference type="CDD" id="cd16429">
    <property type="entry name" value="VirB10"/>
    <property type="match status" value="1"/>
</dbReference>
<accession>A0A2K8S0D1</accession>
<evidence type="ECO:0000256" key="3">
    <source>
        <dbReference type="ARBA" id="ARBA00022692"/>
    </source>
</evidence>
<dbReference type="Gene3D" id="2.40.128.260">
    <property type="entry name" value="Type IV secretion system, VirB10/TraB/TrbI"/>
    <property type="match status" value="1"/>
</dbReference>
<protein>
    <submittedName>
        <fullName evidence="6">Uncharacterized protein</fullName>
    </submittedName>
</protein>
<comment type="subcellular location">
    <subcellularLocation>
        <location evidence="1">Membrane</location>
        <topology evidence="1">Single-pass membrane protein</topology>
    </subcellularLocation>
</comment>
<dbReference type="InterPro" id="IPR042217">
    <property type="entry name" value="T4SS_VirB10/TrbI"/>
</dbReference>
<evidence type="ECO:0000313" key="6">
    <source>
        <dbReference type="EMBL" id="PPA77593.1"/>
    </source>
</evidence>
<comment type="similarity">
    <text evidence="2">Belongs to the TrbI/VirB10 family.</text>
</comment>
<name>A0A2K8S0D1_9BURK</name>
<dbReference type="AlphaFoldDB" id="A0A2K8S0D1"/>
<dbReference type="GO" id="GO:0016020">
    <property type="term" value="C:membrane"/>
    <property type="evidence" value="ECO:0007669"/>
    <property type="project" value="UniProtKB-SubCell"/>
</dbReference>
<dbReference type="OrthoDB" id="9766860at2"/>
<keyword evidence="3" id="KW-0812">Transmembrane</keyword>
<evidence type="ECO:0000256" key="4">
    <source>
        <dbReference type="ARBA" id="ARBA00022989"/>
    </source>
</evidence>
<keyword evidence="5" id="KW-0472">Membrane</keyword>
<sequence length="441" mass="46200">MSAVTNPPAGASPQRRTAVSRGLVKIVLITFIAVVLGFVVIRRIAGVAPESAAEARAKKEEQDRAAKEAGNPFAVQRLIADQLRDRLARNEEETVHAPAKDPSQPAEHAAPSQPTRTEADAKRIEEHRGNTRLAQQEDLSGIEIGFWESQEQDEPVAGASGPSPRAMATPESALRDVTAIAAAAGIDTSGFARPNVPPVPPGGQSANTVGQGVGPQAAPGGQVGNSAGIKSPLFASAAPSPYYIREGWIIPAVIQQSLNTDAPGTFRALVTSDIYDSVHGTHLLIEKGTALTGEVSTDIAEGQSRMLMSVNRMDFPSGARVALGGWDISDRTGAAGIAAKVDDHFWERFGSAFGVAAVAALAGRYDNSQNVTINVGSSGSNNGSSTSTLTGTAGQALSDTVRQILQRNQSIKRTLTLEPADKINIVVARDLVLDPNIVRSY</sequence>
<organism evidence="6 7">
    <name type="scientific">Achromobacter spanius</name>
    <dbReference type="NCBI Taxonomy" id="217203"/>
    <lineage>
        <taxon>Bacteria</taxon>
        <taxon>Pseudomonadati</taxon>
        <taxon>Pseudomonadota</taxon>
        <taxon>Betaproteobacteria</taxon>
        <taxon>Burkholderiales</taxon>
        <taxon>Alcaligenaceae</taxon>
        <taxon>Achromobacter</taxon>
    </lineage>
</organism>
<dbReference type="KEGG" id="asw:CVS48_08400"/>
<proteinExistence type="inferred from homology"/>
<dbReference type="EMBL" id="PREU01000002">
    <property type="protein sequence ID" value="PPA77593.1"/>
    <property type="molecule type" value="Genomic_DNA"/>
</dbReference>
<evidence type="ECO:0000256" key="5">
    <source>
        <dbReference type="ARBA" id="ARBA00023136"/>
    </source>
</evidence>
<evidence type="ECO:0000256" key="2">
    <source>
        <dbReference type="ARBA" id="ARBA00010265"/>
    </source>
</evidence>
<keyword evidence="4" id="KW-1133">Transmembrane helix</keyword>